<keyword evidence="2" id="KW-1185">Reference proteome</keyword>
<dbReference type="EMBL" id="SRHE01000953">
    <property type="protein sequence ID" value="TWW07901.1"/>
    <property type="molecule type" value="Genomic_DNA"/>
</dbReference>
<feature type="non-terminal residue" evidence="1">
    <location>
        <position position="350"/>
    </location>
</feature>
<name>A0A5C6M4H7_9PLAN</name>
<comment type="caution">
    <text evidence="1">The sequence shown here is derived from an EMBL/GenBank/DDBJ whole genome shotgun (WGS) entry which is preliminary data.</text>
</comment>
<sequence length="350" mass="39681">SLPWSRFPSVVEIMRLDGTRVFTLAERPLEDNIPIEGVRTGPRSAGWKPDFHSTLIWLEALDGGNPSTTASHRDRILQLQFNSDKPPEELIRTEHRCTGIWWNAHCSWALVREYDREHRWTRTWRLYPNRTDNRTELLWSRSVNDRYGDPGSPIMSPLPDGRRVIHEVEDCLFLQGAGATPEGDRPFLARYSLTTGQTTPLFRCSDDSFESVVVMLDEQGRQLLVHHESPESPPNLEIRADHQPPRRITRRVDPEPLLRRIQRRIITCTRSDGVELSFTLCLPADHHAADPPLPALLWAYPREFNDAGTAGQISGSVTLFNALYGASHLFLAALGYAVLDNVSMPIIGSP</sequence>
<protein>
    <submittedName>
        <fullName evidence="1">Peptidase</fullName>
    </submittedName>
</protein>
<feature type="non-terminal residue" evidence="1">
    <location>
        <position position="1"/>
    </location>
</feature>
<dbReference type="Proteomes" id="UP000321083">
    <property type="component" value="Unassembled WGS sequence"/>
</dbReference>
<evidence type="ECO:0000313" key="1">
    <source>
        <dbReference type="EMBL" id="TWW07901.1"/>
    </source>
</evidence>
<dbReference type="AlphaFoldDB" id="A0A5C6M4H7"/>
<evidence type="ECO:0000313" key="2">
    <source>
        <dbReference type="Proteomes" id="UP000321083"/>
    </source>
</evidence>
<accession>A0A5C6M4H7</accession>
<gene>
    <name evidence="1" type="ORF">E3A20_29700</name>
</gene>
<proteinExistence type="predicted"/>
<dbReference type="SUPFAM" id="SSF82171">
    <property type="entry name" value="DPP6 N-terminal domain-like"/>
    <property type="match status" value="1"/>
</dbReference>
<organism evidence="1 2">
    <name type="scientific">Planctomyces bekefii</name>
    <dbReference type="NCBI Taxonomy" id="1653850"/>
    <lineage>
        <taxon>Bacteria</taxon>
        <taxon>Pseudomonadati</taxon>
        <taxon>Planctomycetota</taxon>
        <taxon>Planctomycetia</taxon>
        <taxon>Planctomycetales</taxon>
        <taxon>Planctomycetaceae</taxon>
        <taxon>Planctomyces</taxon>
    </lineage>
</organism>
<reference evidence="1 2" key="2">
    <citation type="submission" date="2019-08" db="EMBL/GenBank/DDBJ databases">
        <authorList>
            <person name="Henke P."/>
        </authorList>
    </citation>
    <scope>NUCLEOTIDE SEQUENCE [LARGE SCALE GENOMIC DNA]</scope>
    <source>
        <strain evidence="1">Phe10_nw2017</strain>
    </source>
</reference>
<reference evidence="1 2" key="1">
    <citation type="submission" date="2019-08" db="EMBL/GenBank/DDBJ databases">
        <title>100 year-old enigma solved: identification of Planctomyces bekefii, the type genus and species of the phylum Planctomycetes.</title>
        <authorList>
            <person name="Svetlana D.N."/>
            <person name="Overmann J."/>
        </authorList>
    </citation>
    <scope>NUCLEOTIDE SEQUENCE [LARGE SCALE GENOMIC DNA]</scope>
    <source>
        <strain evidence="1">Phe10_nw2017</strain>
    </source>
</reference>